<reference evidence="2" key="1">
    <citation type="journal article" date="2014" name="Front. Microbiol.">
        <title>High frequency of phylogenetically diverse reductive dehalogenase-homologous genes in deep subseafloor sedimentary metagenomes.</title>
        <authorList>
            <person name="Kawai M."/>
            <person name="Futagami T."/>
            <person name="Toyoda A."/>
            <person name="Takaki Y."/>
            <person name="Nishi S."/>
            <person name="Hori S."/>
            <person name="Arai W."/>
            <person name="Tsubouchi T."/>
            <person name="Morono Y."/>
            <person name="Uchiyama I."/>
            <person name="Ito T."/>
            <person name="Fujiyama A."/>
            <person name="Inagaki F."/>
            <person name="Takami H."/>
        </authorList>
    </citation>
    <scope>NUCLEOTIDE SEQUENCE</scope>
    <source>
        <strain evidence="2">Expedition CK06-06</strain>
    </source>
</reference>
<dbReference type="EMBL" id="BARW01003478">
    <property type="protein sequence ID" value="GAI67472.1"/>
    <property type="molecule type" value="Genomic_DNA"/>
</dbReference>
<evidence type="ECO:0000256" key="1">
    <source>
        <dbReference type="SAM" id="Phobius"/>
    </source>
</evidence>
<keyword evidence="1" id="KW-1133">Transmembrane helix</keyword>
<accession>X1QG87</accession>
<sequence>MKLIYSGVAVITMGAVGTVFAVVMELTTGEPVWMLVMKLTAGCFGVGGGLLGLAAITRRRGK</sequence>
<gene>
    <name evidence="2" type="ORF">S12H4_08845</name>
</gene>
<keyword evidence="1" id="KW-0472">Membrane</keyword>
<dbReference type="AlphaFoldDB" id="X1QG87"/>
<name>X1QG87_9ZZZZ</name>
<organism evidence="2">
    <name type="scientific">marine sediment metagenome</name>
    <dbReference type="NCBI Taxonomy" id="412755"/>
    <lineage>
        <taxon>unclassified sequences</taxon>
        <taxon>metagenomes</taxon>
        <taxon>ecological metagenomes</taxon>
    </lineage>
</organism>
<feature type="transmembrane region" description="Helical" evidence="1">
    <location>
        <begin position="7"/>
        <end position="26"/>
    </location>
</feature>
<proteinExistence type="predicted"/>
<evidence type="ECO:0000313" key="2">
    <source>
        <dbReference type="EMBL" id="GAI67472.1"/>
    </source>
</evidence>
<comment type="caution">
    <text evidence="2">The sequence shown here is derived from an EMBL/GenBank/DDBJ whole genome shotgun (WGS) entry which is preliminary data.</text>
</comment>
<keyword evidence="1" id="KW-0812">Transmembrane</keyword>
<feature type="transmembrane region" description="Helical" evidence="1">
    <location>
        <begin position="32"/>
        <end position="56"/>
    </location>
</feature>
<protein>
    <submittedName>
        <fullName evidence="2">Uncharacterized protein</fullName>
    </submittedName>
</protein>